<sequence>MKMRKTAIGLTAFSLIASLSAVPALAEKDDHGQHDNGKHLGWYKQQYSVSFDDIDGDFSWAKDAIQQLAKEGIVHGVDAKHFQPNGQLTRAQFAALVSNYFSLQPANSNQEDFQDVHVGDWYFKAVEASKDYMTMFTNVSGGYDFKPNLPINRAEAAVTLVQVLLKQNAIQLVSADQANQILSGYTDANLIPQQLRIHVATAIQAGLMKGIGANRFDPLTTLNRAQAAALLYRLQNQLQIPPIDSNGNPVTEVPPGTPSSNPGSTNGTLTVTYQSPSYVVSIGNPIYVSSSQFGSVYLIPNNYTAPNSVSSLDDFVNANLGSKTSVTQANTSVALSTANLAGGYYSIYAADLYGNITKLNNTVQLVSSQSAAISSVQLQSNTTDSSGAVHLTLNIQTTNVSNNTQAVAELVTSGGSSLNPSLTAQTTIYNNSGTVTLDIPAGLQSGNYKVKVTVGNSINQSVNFTK</sequence>
<organism evidence="4 5">
    <name type="scientific">Effusibacillus dendaii</name>
    <dbReference type="NCBI Taxonomy" id="2743772"/>
    <lineage>
        <taxon>Bacteria</taxon>
        <taxon>Bacillati</taxon>
        <taxon>Bacillota</taxon>
        <taxon>Bacilli</taxon>
        <taxon>Bacillales</taxon>
        <taxon>Alicyclobacillaceae</taxon>
        <taxon>Effusibacillus</taxon>
    </lineage>
</organism>
<gene>
    <name evidence="4" type="ORF">skT53_33000</name>
</gene>
<keyword evidence="2" id="KW-0732">Signal</keyword>
<dbReference type="PROSITE" id="PS51272">
    <property type="entry name" value="SLH"/>
    <property type="match status" value="3"/>
</dbReference>
<reference evidence="4 5" key="1">
    <citation type="submission" date="2020-08" db="EMBL/GenBank/DDBJ databases">
        <title>Complete Genome Sequence of Effusibacillus dendaii Strain skT53, Isolated from Farmland soil.</title>
        <authorList>
            <person name="Konishi T."/>
            <person name="Kawasaki H."/>
        </authorList>
    </citation>
    <scope>NUCLEOTIDE SEQUENCE [LARGE SCALE GENOMIC DNA]</scope>
    <source>
        <strain evidence="5">skT53</strain>
    </source>
</reference>
<dbReference type="PANTHER" id="PTHR43308">
    <property type="entry name" value="OUTER MEMBRANE PROTEIN ALPHA-RELATED"/>
    <property type="match status" value="1"/>
</dbReference>
<dbReference type="RefSeq" id="WP_200758943.1">
    <property type="nucleotide sequence ID" value="NZ_AP023366.1"/>
</dbReference>
<accession>A0A7I8DDY2</accession>
<dbReference type="KEGG" id="eff:skT53_33000"/>
<feature type="chain" id="PRO_5032501061" description="SLH domain-containing protein" evidence="2">
    <location>
        <begin position="27"/>
        <end position="466"/>
    </location>
</feature>
<evidence type="ECO:0000313" key="5">
    <source>
        <dbReference type="Proteomes" id="UP000593802"/>
    </source>
</evidence>
<feature type="domain" description="SLH" evidence="3">
    <location>
        <begin position="112"/>
        <end position="174"/>
    </location>
</feature>
<evidence type="ECO:0000256" key="2">
    <source>
        <dbReference type="SAM" id="SignalP"/>
    </source>
</evidence>
<evidence type="ECO:0000259" key="3">
    <source>
        <dbReference type="PROSITE" id="PS51272"/>
    </source>
</evidence>
<proteinExistence type="predicted"/>
<evidence type="ECO:0000256" key="1">
    <source>
        <dbReference type="SAM" id="MobiDB-lite"/>
    </source>
</evidence>
<feature type="compositionally biased region" description="Low complexity" evidence="1">
    <location>
        <begin position="258"/>
        <end position="268"/>
    </location>
</feature>
<keyword evidence="5" id="KW-1185">Reference proteome</keyword>
<feature type="signal peptide" evidence="2">
    <location>
        <begin position="1"/>
        <end position="26"/>
    </location>
</feature>
<feature type="domain" description="SLH" evidence="3">
    <location>
        <begin position="48"/>
        <end position="111"/>
    </location>
</feature>
<dbReference type="EMBL" id="AP023366">
    <property type="protein sequence ID" value="BCJ88315.1"/>
    <property type="molecule type" value="Genomic_DNA"/>
</dbReference>
<dbReference type="InterPro" id="IPR001119">
    <property type="entry name" value="SLH_dom"/>
</dbReference>
<dbReference type="InterPro" id="IPR051465">
    <property type="entry name" value="Cell_Envelope_Struct_Comp"/>
</dbReference>
<dbReference type="AlphaFoldDB" id="A0A7I8DDY2"/>
<name>A0A7I8DDY2_9BACL</name>
<evidence type="ECO:0000313" key="4">
    <source>
        <dbReference type="EMBL" id="BCJ88315.1"/>
    </source>
</evidence>
<dbReference type="Pfam" id="PF00395">
    <property type="entry name" value="SLH"/>
    <property type="match status" value="3"/>
</dbReference>
<dbReference type="PANTHER" id="PTHR43308:SF5">
    <property type="entry name" value="S-LAYER PROTEIN _ PEPTIDOGLYCAN ENDO-BETA-N-ACETYLGLUCOSAMINIDASE"/>
    <property type="match status" value="1"/>
</dbReference>
<dbReference type="Proteomes" id="UP000593802">
    <property type="component" value="Chromosome"/>
</dbReference>
<feature type="region of interest" description="Disordered" evidence="1">
    <location>
        <begin position="243"/>
        <end position="268"/>
    </location>
</feature>
<feature type="domain" description="SLH" evidence="3">
    <location>
        <begin position="182"/>
        <end position="245"/>
    </location>
</feature>
<protein>
    <recommendedName>
        <fullName evidence="3">SLH domain-containing protein</fullName>
    </recommendedName>
</protein>